<dbReference type="Proteomes" id="UP001054811">
    <property type="component" value="Chromosome"/>
</dbReference>
<feature type="domain" description="Hemerythrin-like" evidence="1">
    <location>
        <begin position="8"/>
        <end position="122"/>
    </location>
</feature>
<dbReference type="Gene3D" id="1.20.120.520">
    <property type="entry name" value="nmb1532 protein domain like"/>
    <property type="match status" value="1"/>
</dbReference>
<gene>
    <name evidence="2" type="ORF">L2X98_33510</name>
</gene>
<evidence type="ECO:0000259" key="1">
    <source>
        <dbReference type="Pfam" id="PF01814"/>
    </source>
</evidence>
<name>A0ABY5NJ13_9MICO</name>
<reference evidence="2" key="1">
    <citation type="submission" date="2022-01" db="EMBL/GenBank/DDBJ databases">
        <title>Microbacterium eymi and Microbacterium rhizovicinus sp. nov., isolated from the rhizospheric soil of Elymus tsukushiensis, a plant native to the Dokdo Islands, Republic of Korea.</title>
        <authorList>
            <person name="Hwang Y.J."/>
        </authorList>
    </citation>
    <scope>NUCLEOTIDE SEQUENCE</scope>
    <source>
        <strain evidence="2">KUDC0405</strain>
    </source>
</reference>
<sequence length="152" mass="16664">MSDGTQLADALTGEHHAIDAGIEASLADPDAGPGPLREAMTALRRHIYLEEEFLFPPLRAAGMMMPILVMEREHGELWRQMDSLEDLLMDAAADAAQQASRELLALLDSHNSKEEPIVYPRADADLSAEQREQLARFLDAGTIPDGWVCAKA</sequence>
<proteinExistence type="predicted"/>
<evidence type="ECO:0000313" key="3">
    <source>
        <dbReference type="Proteomes" id="UP001054811"/>
    </source>
</evidence>
<dbReference type="Pfam" id="PF01814">
    <property type="entry name" value="Hemerythrin"/>
    <property type="match status" value="1"/>
</dbReference>
<dbReference type="RefSeq" id="WP_259611718.1">
    <property type="nucleotide sequence ID" value="NZ_CP091139.2"/>
</dbReference>
<dbReference type="InterPro" id="IPR012312">
    <property type="entry name" value="Hemerythrin-like"/>
</dbReference>
<evidence type="ECO:0000313" key="2">
    <source>
        <dbReference type="EMBL" id="UUT35165.1"/>
    </source>
</evidence>
<accession>A0ABY5NJ13</accession>
<keyword evidence="3" id="KW-1185">Reference proteome</keyword>
<dbReference type="EMBL" id="CP091139">
    <property type="protein sequence ID" value="UUT35165.1"/>
    <property type="molecule type" value="Genomic_DNA"/>
</dbReference>
<organism evidence="2 3">
    <name type="scientific">Microbacterium elymi</name>
    <dbReference type="NCBI Taxonomy" id="2909587"/>
    <lineage>
        <taxon>Bacteria</taxon>
        <taxon>Bacillati</taxon>
        <taxon>Actinomycetota</taxon>
        <taxon>Actinomycetes</taxon>
        <taxon>Micrococcales</taxon>
        <taxon>Microbacteriaceae</taxon>
        <taxon>Microbacterium</taxon>
    </lineage>
</organism>
<protein>
    <submittedName>
        <fullName evidence="2">Hemerythrin domain-containing protein</fullName>
    </submittedName>
</protein>